<dbReference type="EMBL" id="JAZGQO010000009">
    <property type="protein sequence ID" value="KAK6177910.1"/>
    <property type="molecule type" value="Genomic_DNA"/>
</dbReference>
<evidence type="ECO:0000256" key="3">
    <source>
        <dbReference type="ARBA" id="ARBA00022692"/>
    </source>
</evidence>
<evidence type="ECO:0000256" key="5">
    <source>
        <dbReference type="ARBA" id="ARBA00023136"/>
    </source>
</evidence>
<name>A0AAN8JJ78_PATCE</name>
<dbReference type="Pfam" id="PF07690">
    <property type="entry name" value="MFS_1"/>
    <property type="match status" value="1"/>
</dbReference>
<dbReference type="InterPro" id="IPR011701">
    <property type="entry name" value="MFS"/>
</dbReference>
<feature type="transmembrane region" description="Helical" evidence="6">
    <location>
        <begin position="129"/>
        <end position="146"/>
    </location>
</feature>
<keyword evidence="3 6" id="KW-0812">Transmembrane</keyword>
<feature type="transmembrane region" description="Helical" evidence="6">
    <location>
        <begin position="96"/>
        <end position="117"/>
    </location>
</feature>
<gene>
    <name evidence="8" type="ORF">SNE40_012779</name>
</gene>
<dbReference type="SUPFAM" id="SSF103473">
    <property type="entry name" value="MFS general substrate transporter"/>
    <property type="match status" value="1"/>
</dbReference>
<proteinExistence type="predicted"/>
<dbReference type="AlphaFoldDB" id="A0AAN8JJ78"/>
<dbReference type="FunFam" id="1.20.1250.20:FF:000223">
    <property type="entry name" value="Major facilitator superfamily domain-containing protein"/>
    <property type="match status" value="1"/>
</dbReference>
<dbReference type="Proteomes" id="UP001347796">
    <property type="component" value="Unassembled WGS sequence"/>
</dbReference>
<reference evidence="8 9" key="1">
    <citation type="submission" date="2024-01" db="EMBL/GenBank/DDBJ databases">
        <title>The genome of the rayed Mediterranean limpet Patella caerulea (Linnaeus, 1758).</title>
        <authorList>
            <person name="Anh-Thu Weber A."/>
            <person name="Halstead-Nussloch G."/>
        </authorList>
    </citation>
    <scope>NUCLEOTIDE SEQUENCE [LARGE SCALE GENOMIC DNA]</scope>
    <source>
        <strain evidence="8">AATW-2023a</strain>
        <tissue evidence="8">Whole specimen</tissue>
    </source>
</reference>
<dbReference type="InterPro" id="IPR036259">
    <property type="entry name" value="MFS_trans_sf"/>
</dbReference>
<keyword evidence="2" id="KW-0813">Transport</keyword>
<dbReference type="PROSITE" id="PS00216">
    <property type="entry name" value="SUGAR_TRANSPORT_1"/>
    <property type="match status" value="1"/>
</dbReference>
<evidence type="ECO:0000256" key="4">
    <source>
        <dbReference type="ARBA" id="ARBA00022989"/>
    </source>
</evidence>
<evidence type="ECO:0000313" key="9">
    <source>
        <dbReference type="Proteomes" id="UP001347796"/>
    </source>
</evidence>
<dbReference type="PANTHER" id="PTHR23504">
    <property type="entry name" value="MAJOR FACILITATOR SUPERFAMILY DOMAIN-CONTAINING PROTEIN 10"/>
    <property type="match status" value="1"/>
</dbReference>
<keyword evidence="4 6" id="KW-1133">Transmembrane helix</keyword>
<feature type="transmembrane region" description="Helical" evidence="6">
    <location>
        <begin position="442"/>
        <end position="459"/>
    </location>
</feature>
<organism evidence="8 9">
    <name type="scientific">Patella caerulea</name>
    <name type="common">Rayed Mediterranean limpet</name>
    <dbReference type="NCBI Taxonomy" id="87958"/>
    <lineage>
        <taxon>Eukaryota</taxon>
        <taxon>Metazoa</taxon>
        <taxon>Spiralia</taxon>
        <taxon>Lophotrochozoa</taxon>
        <taxon>Mollusca</taxon>
        <taxon>Gastropoda</taxon>
        <taxon>Patellogastropoda</taxon>
        <taxon>Patelloidea</taxon>
        <taxon>Patellidae</taxon>
        <taxon>Patella</taxon>
    </lineage>
</organism>
<comment type="caution">
    <text evidence="8">The sequence shown here is derived from an EMBL/GenBank/DDBJ whole genome shotgun (WGS) entry which is preliminary data.</text>
</comment>
<feature type="transmembrane region" description="Helical" evidence="6">
    <location>
        <begin position="217"/>
        <end position="242"/>
    </location>
</feature>
<dbReference type="CDD" id="cd17389">
    <property type="entry name" value="MFS_MFSD10"/>
    <property type="match status" value="1"/>
</dbReference>
<feature type="transmembrane region" description="Helical" evidence="6">
    <location>
        <begin position="292"/>
        <end position="310"/>
    </location>
</feature>
<keyword evidence="9" id="KW-1185">Reference proteome</keyword>
<dbReference type="Gene3D" id="1.20.1250.20">
    <property type="entry name" value="MFS general substrate transporter like domains"/>
    <property type="match status" value="1"/>
</dbReference>
<dbReference type="GO" id="GO:0031526">
    <property type="term" value="C:brush border membrane"/>
    <property type="evidence" value="ECO:0007669"/>
    <property type="project" value="TreeGrafter"/>
</dbReference>
<dbReference type="GO" id="GO:0022857">
    <property type="term" value="F:transmembrane transporter activity"/>
    <property type="evidence" value="ECO:0007669"/>
    <property type="project" value="InterPro"/>
</dbReference>
<sequence>MASASTKNIQSQFEEVSKKSKGNEKDLKKMNRVFFIVFISLVLDLLAFTVILPLLPSILDYYGSNDKVGLYTYLKTSVSNFREFVGAPDTPRWNSVLFGGLIGSLFSYLNFLSAPVIGAASDIYGRKPLMLLSMVGVAASYALWAVSSNFTLFVLARIIGGISKGNVSLSTAIVTDVSTPEKRGKGMAWIGVAFSVGFVFGPTIGAIFSIYGKSSGGSIFLLPALFALTLAIGDILFVYLFLEETLPESKRNKKTRLSSASDYVNPLKLFRFSTVKNISSTDSKNIQRIGSLYFIYMFLYSGLEFTLPFLCHNRFQYDSIQQGKMFFFMGAVMALVQGGYVRRVTQEKQQKVAIQGMIILIPAFIIMAFAFSTTLMYIGLVLFSFASGTVVPCLTTMISINGGNEQKGVIMGTFRSLGALARAVGPVAASIVYWSLGAKVCYVSGGILLILPILLLKKLRKQKIEK</sequence>
<protein>
    <recommendedName>
        <fullName evidence="7">Major facilitator superfamily (MFS) profile domain-containing protein</fullName>
    </recommendedName>
</protein>
<feature type="transmembrane region" description="Helical" evidence="6">
    <location>
        <begin position="152"/>
        <end position="174"/>
    </location>
</feature>
<feature type="domain" description="Major facilitator superfamily (MFS) profile" evidence="7">
    <location>
        <begin position="33"/>
        <end position="463"/>
    </location>
</feature>
<feature type="transmembrane region" description="Helical" evidence="6">
    <location>
        <begin position="186"/>
        <end position="211"/>
    </location>
</feature>
<evidence type="ECO:0000256" key="2">
    <source>
        <dbReference type="ARBA" id="ARBA00022448"/>
    </source>
</evidence>
<dbReference type="InterPro" id="IPR005829">
    <property type="entry name" value="Sugar_transporter_CS"/>
</dbReference>
<keyword evidence="5 6" id="KW-0472">Membrane</keyword>
<feature type="transmembrane region" description="Helical" evidence="6">
    <location>
        <begin position="33"/>
        <end position="55"/>
    </location>
</feature>
<evidence type="ECO:0000313" key="8">
    <source>
        <dbReference type="EMBL" id="KAK6177910.1"/>
    </source>
</evidence>
<dbReference type="InterPro" id="IPR020846">
    <property type="entry name" value="MFS_dom"/>
</dbReference>
<evidence type="ECO:0000259" key="7">
    <source>
        <dbReference type="PROSITE" id="PS50850"/>
    </source>
</evidence>
<comment type="subcellular location">
    <subcellularLocation>
        <location evidence="1">Membrane</location>
        <topology evidence="1">Multi-pass membrane protein</topology>
    </subcellularLocation>
</comment>
<evidence type="ECO:0000256" key="6">
    <source>
        <dbReference type="SAM" id="Phobius"/>
    </source>
</evidence>
<dbReference type="PROSITE" id="PS50850">
    <property type="entry name" value="MFS"/>
    <property type="match status" value="1"/>
</dbReference>
<feature type="transmembrane region" description="Helical" evidence="6">
    <location>
        <begin position="322"/>
        <end position="340"/>
    </location>
</feature>
<evidence type="ECO:0000256" key="1">
    <source>
        <dbReference type="ARBA" id="ARBA00004141"/>
    </source>
</evidence>
<accession>A0AAN8JJ78</accession>
<feature type="transmembrane region" description="Helical" evidence="6">
    <location>
        <begin position="352"/>
        <end position="371"/>
    </location>
</feature>
<dbReference type="PANTHER" id="PTHR23504:SF31">
    <property type="entry name" value="MAJOR FACILITATOR SUPERFAMILY DOMAIN-CONTAINING PROTEIN 10"/>
    <property type="match status" value="1"/>
</dbReference>